<sequence length="94" mass="10094">MPGHRPEVSTDVLGSAETQARVRAYAHELRSRHVCHGGLHGQAGESPPLRCASIAHRRPLRPSLSAGDHGRPVTALRRIVGDSYRGWKVGGVSS</sequence>
<gene>
    <name evidence="1" type="ORF">J2S34_000655</name>
</gene>
<name>A0ACC6AEP7_NITWI</name>
<accession>A0ACC6AEP7</accession>
<keyword evidence="2" id="KW-1185">Reference proteome</keyword>
<evidence type="ECO:0000313" key="1">
    <source>
        <dbReference type="EMBL" id="MCP1998233.1"/>
    </source>
</evidence>
<reference evidence="1" key="1">
    <citation type="submission" date="2022-03" db="EMBL/GenBank/DDBJ databases">
        <title>Interactions between chemoautotrophic and heterotrophic bacteria.</title>
        <authorList>
            <person name="Santoro A."/>
        </authorList>
    </citation>
    <scope>NUCLEOTIDE SEQUENCE</scope>
    <source>
        <strain evidence="1">Nb-106</strain>
    </source>
</reference>
<proteinExistence type="predicted"/>
<protein>
    <submittedName>
        <fullName evidence="1">Uncharacterized protein</fullName>
    </submittedName>
</protein>
<dbReference type="Proteomes" id="UP001205486">
    <property type="component" value="Unassembled WGS sequence"/>
</dbReference>
<dbReference type="EMBL" id="JALJZS010000001">
    <property type="protein sequence ID" value="MCP1998233.1"/>
    <property type="molecule type" value="Genomic_DNA"/>
</dbReference>
<organism evidence="1 2">
    <name type="scientific">Nitrobacter winogradskyi</name>
    <name type="common">Nitrobacter agilis</name>
    <dbReference type="NCBI Taxonomy" id="913"/>
    <lineage>
        <taxon>Bacteria</taxon>
        <taxon>Pseudomonadati</taxon>
        <taxon>Pseudomonadota</taxon>
        <taxon>Alphaproteobacteria</taxon>
        <taxon>Hyphomicrobiales</taxon>
        <taxon>Nitrobacteraceae</taxon>
        <taxon>Nitrobacter</taxon>
    </lineage>
</organism>
<comment type="caution">
    <text evidence="1">The sequence shown here is derived from an EMBL/GenBank/DDBJ whole genome shotgun (WGS) entry which is preliminary data.</text>
</comment>
<evidence type="ECO:0000313" key="2">
    <source>
        <dbReference type="Proteomes" id="UP001205486"/>
    </source>
</evidence>